<gene>
    <name evidence="1" type="ORF">EUBDOL_00500</name>
</gene>
<reference evidence="1 2" key="1">
    <citation type="submission" date="2007-09" db="EMBL/GenBank/DDBJ databases">
        <title>Draft genome sequence of Eubacterium dolichum (DSM 3991).</title>
        <authorList>
            <person name="Sudarsanam P."/>
            <person name="Ley R."/>
            <person name="Guruge J."/>
            <person name="Turnbaugh P.J."/>
            <person name="Mahowald M."/>
            <person name="Liep D."/>
            <person name="Gordon J."/>
        </authorList>
    </citation>
    <scope>NUCLEOTIDE SEQUENCE [LARGE SCALE GENOMIC DNA]</scope>
    <source>
        <strain evidence="1 2">DSM 3991</strain>
    </source>
</reference>
<name>A8R967_9FIRM</name>
<proteinExistence type="predicted"/>
<evidence type="ECO:0000313" key="2">
    <source>
        <dbReference type="Proteomes" id="UP000004090"/>
    </source>
</evidence>
<reference evidence="1 2" key="2">
    <citation type="submission" date="2007-09" db="EMBL/GenBank/DDBJ databases">
        <authorList>
            <person name="Fulton L."/>
            <person name="Clifton S."/>
            <person name="Fulton B."/>
            <person name="Xu J."/>
            <person name="Minx P."/>
            <person name="Pepin K.H."/>
            <person name="Johnson M."/>
            <person name="Thiruvilangam P."/>
            <person name="Bhonagiri V."/>
            <person name="Nash W.E."/>
            <person name="Mardis E.R."/>
            <person name="Wilson R.K."/>
        </authorList>
    </citation>
    <scope>NUCLEOTIDE SEQUENCE [LARGE SCALE GENOMIC DNA]</scope>
    <source>
        <strain evidence="1 2">DSM 3991</strain>
    </source>
</reference>
<accession>A8R967</accession>
<evidence type="ECO:0000313" key="1">
    <source>
        <dbReference type="EMBL" id="EDP11942.1"/>
    </source>
</evidence>
<dbReference type="EMBL" id="ABAW02000017">
    <property type="protein sequence ID" value="EDP11942.1"/>
    <property type="molecule type" value="Genomic_DNA"/>
</dbReference>
<dbReference type="HOGENOM" id="CLU_2699179_0_0_9"/>
<dbReference type="STRING" id="428127.EUBDOL_00500"/>
<dbReference type="Proteomes" id="UP000004090">
    <property type="component" value="Unassembled WGS sequence"/>
</dbReference>
<sequence length="73" mass="8957">MRYYQFAQLVFLLFMKKVILEKKVHSKLNASINDFNNRFYDLKIKEQKACEKLINDLIQEQIEFLKERNEEVE</sequence>
<comment type="caution">
    <text evidence="1">The sequence shown here is derived from an EMBL/GenBank/DDBJ whole genome shotgun (WGS) entry which is preliminary data.</text>
</comment>
<protein>
    <submittedName>
        <fullName evidence="1">Uncharacterized protein</fullName>
    </submittedName>
</protein>
<organism evidence="1 2">
    <name type="scientific">Amedibacillus dolichus DSM 3991</name>
    <dbReference type="NCBI Taxonomy" id="428127"/>
    <lineage>
        <taxon>Bacteria</taxon>
        <taxon>Bacillati</taxon>
        <taxon>Bacillota</taxon>
        <taxon>Erysipelotrichia</taxon>
        <taxon>Erysipelotrichales</taxon>
        <taxon>Erysipelotrichaceae</taxon>
        <taxon>Amedibacillus</taxon>
    </lineage>
</organism>
<dbReference type="AlphaFoldDB" id="A8R967"/>